<dbReference type="InterPro" id="IPR002401">
    <property type="entry name" value="Cyt_P450_E_grp-I"/>
</dbReference>
<dbReference type="InterPro" id="IPR017972">
    <property type="entry name" value="Cyt_P450_CS"/>
</dbReference>
<dbReference type="PANTHER" id="PTHR47955:SF8">
    <property type="entry name" value="CYTOCHROME P450 71D11-LIKE"/>
    <property type="match status" value="1"/>
</dbReference>
<evidence type="ECO:0000256" key="5">
    <source>
        <dbReference type="ARBA" id="ARBA00023002"/>
    </source>
</evidence>
<gene>
    <name evidence="11" type="ORF">K2173_010782</name>
</gene>
<dbReference type="Gene3D" id="1.10.630.10">
    <property type="entry name" value="Cytochrome P450"/>
    <property type="match status" value="1"/>
</dbReference>
<dbReference type="SUPFAM" id="SSF48264">
    <property type="entry name" value="Cytochrome P450"/>
    <property type="match status" value="1"/>
</dbReference>
<comment type="similarity">
    <text evidence="2 9">Belongs to the cytochrome P450 family.</text>
</comment>
<dbReference type="FunFam" id="1.10.630.10:FF:000043">
    <property type="entry name" value="Cytochrome P450 99A2"/>
    <property type="match status" value="1"/>
</dbReference>
<evidence type="ECO:0000256" key="10">
    <source>
        <dbReference type="SAM" id="Phobius"/>
    </source>
</evidence>
<dbReference type="Proteomes" id="UP001159364">
    <property type="component" value="Linkage Group LG09"/>
</dbReference>
<keyword evidence="6 8" id="KW-0408">Iron</keyword>
<dbReference type="GO" id="GO:0020037">
    <property type="term" value="F:heme binding"/>
    <property type="evidence" value="ECO:0007669"/>
    <property type="project" value="InterPro"/>
</dbReference>
<dbReference type="PANTHER" id="PTHR47955">
    <property type="entry name" value="CYTOCHROME P450 FAMILY 71 PROTEIN"/>
    <property type="match status" value="1"/>
</dbReference>
<protein>
    <recommendedName>
        <fullName evidence="13">Cytochrome P450</fullName>
    </recommendedName>
</protein>
<keyword evidence="10" id="KW-1133">Transmembrane helix</keyword>
<dbReference type="CDD" id="cd11072">
    <property type="entry name" value="CYP71-like"/>
    <property type="match status" value="1"/>
</dbReference>
<dbReference type="PRINTS" id="PR00385">
    <property type="entry name" value="P450"/>
</dbReference>
<keyword evidence="12" id="KW-1185">Reference proteome</keyword>
<evidence type="ECO:0000256" key="3">
    <source>
        <dbReference type="ARBA" id="ARBA00022617"/>
    </source>
</evidence>
<evidence type="ECO:0000256" key="4">
    <source>
        <dbReference type="ARBA" id="ARBA00022723"/>
    </source>
</evidence>
<keyword evidence="7 9" id="KW-0503">Monooxygenase</keyword>
<evidence type="ECO:0000256" key="6">
    <source>
        <dbReference type="ARBA" id="ARBA00023004"/>
    </source>
</evidence>
<dbReference type="GO" id="GO:0016705">
    <property type="term" value="F:oxidoreductase activity, acting on paired donors, with incorporation or reduction of molecular oxygen"/>
    <property type="evidence" value="ECO:0007669"/>
    <property type="project" value="InterPro"/>
</dbReference>
<dbReference type="InterPro" id="IPR036396">
    <property type="entry name" value="Cyt_P450_sf"/>
</dbReference>
<evidence type="ECO:0000256" key="1">
    <source>
        <dbReference type="ARBA" id="ARBA00001971"/>
    </source>
</evidence>
<name>A0AAV8SQZ2_9ROSI</name>
<organism evidence="11 12">
    <name type="scientific">Erythroxylum novogranatense</name>
    <dbReference type="NCBI Taxonomy" id="1862640"/>
    <lineage>
        <taxon>Eukaryota</taxon>
        <taxon>Viridiplantae</taxon>
        <taxon>Streptophyta</taxon>
        <taxon>Embryophyta</taxon>
        <taxon>Tracheophyta</taxon>
        <taxon>Spermatophyta</taxon>
        <taxon>Magnoliopsida</taxon>
        <taxon>eudicotyledons</taxon>
        <taxon>Gunneridae</taxon>
        <taxon>Pentapetalae</taxon>
        <taxon>rosids</taxon>
        <taxon>fabids</taxon>
        <taxon>Malpighiales</taxon>
        <taxon>Erythroxylaceae</taxon>
        <taxon>Erythroxylum</taxon>
    </lineage>
</organism>
<evidence type="ECO:0000256" key="9">
    <source>
        <dbReference type="RuleBase" id="RU000461"/>
    </source>
</evidence>
<accession>A0AAV8SQZ2</accession>
<feature type="transmembrane region" description="Helical" evidence="10">
    <location>
        <begin position="6"/>
        <end position="24"/>
    </location>
</feature>
<dbReference type="PRINTS" id="PR00463">
    <property type="entry name" value="EP450I"/>
</dbReference>
<dbReference type="InterPro" id="IPR001128">
    <property type="entry name" value="Cyt_P450"/>
</dbReference>
<evidence type="ECO:0000256" key="7">
    <source>
        <dbReference type="ARBA" id="ARBA00023033"/>
    </source>
</evidence>
<sequence>MEQQGLVLVACLFFTLVFLLLRALKKSSQKLPPGPPTLPIIGNLHQMIGDAPHRRMGDLAKKYGPIMKLQLGEVTSVVICSPEIFETLTKTYDIVFANRPFVYAADILLYGSSDVAFAPYGEYWRQVRKIFITEMLSAKRVKSFKSMREEEVSKLVKAIDSSEGSPVNLSSMLCSLSFTLTARSVFSSLGKNELALKPMLHQIMKALAEFSLGDLFPSAKFLHVITGSKLKLMKLRRQESKGKGGNGSSKDFLDCLLNLQDHGDLQVPLTTDNVKALILDMFDGSTETSATATEWAMSELIKNPRVMKKAQAEVRQVFKDKRYIDETDIPMLNYLKLVIKETLRLHPPGTLLGPRLNSESANINGYEIPKNSFVIINAWAIGRHPDHWVEPEKFNPERFLNGSIDYKGTDFQLIPFGAGRRICPGVLMGITFVELVLANLLFFFDWKLGDGENPEALDMSEVFGQATKRLNDLCLVPLPYRPLPLDQNN</sequence>
<evidence type="ECO:0000313" key="12">
    <source>
        <dbReference type="Proteomes" id="UP001159364"/>
    </source>
</evidence>
<feature type="binding site" description="axial binding residue" evidence="8">
    <location>
        <position position="423"/>
    </location>
    <ligand>
        <name>heme</name>
        <dbReference type="ChEBI" id="CHEBI:30413"/>
    </ligand>
    <ligandPart>
        <name>Fe</name>
        <dbReference type="ChEBI" id="CHEBI:18248"/>
    </ligandPart>
</feature>
<keyword evidence="5 9" id="KW-0560">Oxidoreductase</keyword>
<keyword evidence="4 8" id="KW-0479">Metal-binding</keyword>
<keyword evidence="10" id="KW-0812">Transmembrane</keyword>
<evidence type="ECO:0000256" key="8">
    <source>
        <dbReference type="PIRSR" id="PIRSR602401-1"/>
    </source>
</evidence>
<dbReference type="PROSITE" id="PS00086">
    <property type="entry name" value="CYTOCHROME_P450"/>
    <property type="match status" value="1"/>
</dbReference>
<evidence type="ECO:0000313" key="11">
    <source>
        <dbReference type="EMBL" id="KAJ8754691.1"/>
    </source>
</evidence>
<proteinExistence type="inferred from homology"/>
<evidence type="ECO:0000256" key="2">
    <source>
        <dbReference type="ARBA" id="ARBA00010617"/>
    </source>
</evidence>
<dbReference type="Pfam" id="PF00067">
    <property type="entry name" value="p450"/>
    <property type="match status" value="1"/>
</dbReference>
<keyword evidence="10" id="KW-0472">Membrane</keyword>
<dbReference type="GO" id="GO:0005506">
    <property type="term" value="F:iron ion binding"/>
    <property type="evidence" value="ECO:0007669"/>
    <property type="project" value="InterPro"/>
</dbReference>
<keyword evidence="3 8" id="KW-0349">Heme</keyword>
<comment type="cofactor">
    <cofactor evidence="1 8">
        <name>heme</name>
        <dbReference type="ChEBI" id="CHEBI:30413"/>
    </cofactor>
</comment>
<dbReference type="AlphaFoldDB" id="A0AAV8SQZ2"/>
<evidence type="ECO:0008006" key="13">
    <source>
        <dbReference type="Google" id="ProtNLM"/>
    </source>
</evidence>
<comment type="caution">
    <text evidence="11">The sequence shown here is derived from an EMBL/GenBank/DDBJ whole genome shotgun (WGS) entry which is preliminary data.</text>
</comment>
<reference evidence="11 12" key="1">
    <citation type="submission" date="2021-09" db="EMBL/GenBank/DDBJ databases">
        <title>Genomic insights and catalytic innovation underlie evolution of tropane alkaloids biosynthesis.</title>
        <authorList>
            <person name="Wang Y.-J."/>
            <person name="Tian T."/>
            <person name="Huang J.-P."/>
            <person name="Huang S.-X."/>
        </authorList>
    </citation>
    <scope>NUCLEOTIDE SEQUENCE [LARGE SCALE GENOMIC DNA]</scope>
    <source>
        <strain evidence="11">KIB-2018</strain>
        <tissue evidence="11">Leaf</tissue>
    </source>
</reference>
<dbReference type="GO" id="GO:0004497">
    <property type="term" value="F:monooxygenase activity"/>
    <property type="evidence" value="ECO:0007669"/>
    <property type="project" value="UniProtKB-KW"/>
</dbReference>
<dbReference type="EMBL" id="JAIWQS010000009">
    <property type="protein sequence ID" value="KAJ8754691.1"/>
    <property type="molecule type" value="Genomic_DNA"/>
</dbReference>